<comment type="caution">
    <text evidence="2">The sequence shown here is derived from an EMBL/GenBank/DDBJ whole genome shotgun (WGS) entry which is preliminary data.</text>
</comment>
<gene>
    <name evidence="2" type="ORF">GOMPHAMPRED_000028</name>
</gene>
<accession>A0A8H3E9L7</accession>
<evidence type="ECO:0000259" key="1">
    <source>
        <dbReference type="PROSITE" id="PS51186"/>
    </source>
</evidence>
<dbReference type="CDD" id="cd04301">
    <property type="entry name" value="NAT_SF"/>
    <property type="match status" value="1"/>
</dbReference>
<dbReference type="InterPro" id="IPR016181">
    <property type="entry name" value="Acyl_CoA_acyltransferase"/>
</dbReference>
<reference evidence="2" key="1">
    <citation type="submission" date="2021-03" db="EMBL/GenBank/DDBJ databases">
        <authorList>
            <person name="Tagirdzhanova G."/>
        </authorList>
    </citation>
    <scope>NUCLEOTIDE SEQUENCE</scope>
</reference>
<sequence length="207" mass="23598">MAAVTEYPYKSAHLFYRPIESPQDDEFFHALQADAFSQDTSSPSLLMPMTRARSTEIRTEYQQAFISLIICLPTTDENLALAGGVYKKEDLLKPSLVRDEPFDQGIPVGAIYLGRASGMHRIHDNKASIGLDIAPKFQRRGYGREALNWILDWGFTHANLHRIQLRVLGWNPHALRLYQSVGFKLESHEKESNWHNGQYCDDYGLGE</sequence>
<dbReference type="SUPFAM" id="SSF55729">
    <property type="entry name" value="Acyl-CoA N-acyltransferases (Nat)"/>
    <property type="match status" value="1"/>
</dbReference>
<dbReference type="PROSITE" id="PS51186">
    <property type="entry name" value="GNAT"/>
    <property type="match status" value="1"/>
</dbReference>
<dbReference type="PANTHER" id="PTHR43415:SF3">
    <property type="entry name" value="GNAT-FAMILY ACETYLTRANSFERASE"/>
    <property type="match status" value="1"/>
</dbReference>
<keyword evidence="3" id="KW-1185">Reference proteome</keyword>
<dbReference type="Pfam" id="PF00583">
    <property type="entry name" value="Acetyltransf_1"/>
    <property type="match status" value="1"/>
</dbReference>
<dbReference type="GO" id="GO:0016747">
    <property type="term" value="F:acyltransferase activity, transferring groups other than amino-acyl groups"/>
    <property type="evidence" value="ECO:0007669"/>
    <property type="project" value="InterPro"/>
</dbReference>
<dbReference type="OrthoDB" id="64477at2759"/>
<organism evidence="2 3">
    <name type="scientific">Gomphillus americanus</name>
    <dbReference type="NCBI Taxonomy" id="1940652"/>
    <lineage>
        <taxon>Eukaryota</taxon>
        <taxon>Fungi</taxon>
        <taxon>Dikarya</taxon>
        <taxon>Ascomycota</taxon>
        <taxon>Pezizomycotina</taxon>
        <taxon>Lecanoromycetes</taxon>
        <taxon>OSLEUM clade</taxon>
        <taxon>Ostropomycetidae</taxon>
        <taxon>Ostropales</taxon>
        <taxon>Graphidaceae</taxon>
        <taxon>Gomphilloideae</taxon>
        <taxon>Gomphillus</taxon>
    </lineage>
</organism>
<dbReference type="AlphaFoldDB" id="A0A8H3E9L7"/>
<dbReference type="EMBL" id="CAJPDQ010000001">
    <property type="protein sequence ID" value="CAF9902906.1"/>
    <property type="molecule type" value="Genomic_DNA"/>
</dbReference>
<proteinExistence type="predicted"/>
<dbReference type="Gene3D" id="3.40.630.30">
    <property type="match status" value="1"/>
</dbReference>
<feature type="domain" description="N-acetyltransferase" evidence="1">
    <location>
        <begin position="69"/>
        <end position="207"/>
    </location>
</feature>
<dbReference type="PANTHER" id="PTHR43415">
    <property type="entry name" value="SPERMIDINE N(1)-ACETYLTRANSFERASE"/>
    <property type="match status" value="1"/>
</dbReference>
<protein>
    <recommendedName>
        <fullName evidence="1">N-acetyltransferase domain-containing protein</fullName>
    </recommendedName>
</protein>
<dbReference type="InterPro" id="IPR000182">
    <property type="entry name" value="GNAT_dom"/>
</dbReference>
<name>A0A8H3E9L7_9LECA</name>
<dbReference type="Proteomes" id="UP000664169">
    <property type="component" value="Unassembled WGS sequence"/>
</dbReference>
<evidence type="ECO:0000313" key="3">
    <source>
        <dbReference type="Proteomes" id="UP000664169"/>
    </source>
</evidence>
<evidence type="ECO:0000313" key="2">
    <source>
        <dbReference type="EMBL" id="CAF9902906.1"/>
    </source>
</evidence>